<protein>
    <submittedName>
        <fullName evidence="1">Uncharacterized protein</fullName>
    </submittedName>
</protein>
<reference evidence="1 2" key="1">
    <citation type="submission" date="2016-01" db="EMBL/GenBank/DDBJ databases">
        <title>Whole genome sequencing of Bhargavaea cecembensis T14.</title>
        <authorList>
            <person name="Hong K.W."/>
        </authorList>
    </citation>
    <scope>NUCLEOTIDE SEQUENCE [LARGE SCALE GENOMIC DNA]</scope>
    <source>
        <strain evidence="1 2">T14</strain>
    </source>
</reference>
<evidence type="ECO:0000313" key="1">
    <source>
        <dbReference type="EMBL" id="KZE37744.1"/>
    </source>
</evidence>
<accession>A0A165GUJ2</accession>
<dbReference type="RefSeq" id="WP_063181431.1">
    <property type="nucleotide sequence ID" value="NZ_LQNT01000010.1"/>
</dbReference>
<comment type="caution">
    <text evidence="1">The sequence shown here is derived from an EMBL/GenBank/DDBJ whole genome shotgun (WGS) entry which is preliminary data.</text>
</comment>
<dbReference type="EMBL" id="LQNT01000010">
    <property type="protein sequence ID" value="KZE37744.1"/>
    <property type="molecule type" value="Genomic_DNA"/>
</dbReference>
<name>A0A165GUJ2_9BACL</name>
<dbReference type="AlphaFoldDB" id="A0A165GUJ2"/>
<gene>
    <name evidence="1" type="ORF">AV656_09430</name>
</gene>
<organism evidence="1 2">
    <name type="scientific">Bhargavaea cecembensis</name>
    <dbReference type="NCBI Taxonomy" id="394098"/>
    <lineage>
        <taxon>Bacteria</taxon>
        <taxon>Bacillati</taxon>
        <taxon>Bacillota</taxon>
        <taxon>Bacilli</taxon>
        <taxon>Bacillales</taxon>
        <taxon>Caryophanaceae</taxon>
        <taxon>Bhargavaea</taxon>
    </lineage>
</organism>
<proteinExistence type="predicted"/>
<evidence type="ECO:0000313" key="2">
    <source>
        <dbReference type="Proteomes" id="UP000076490"/>
    </source>
</evidence>
<dbReference type="Proteomes" id="UP000076490">
    <property type="component" value="Unassembled WGS sequence"/>
</dbReference>
<dbReference type="OrthoDB" id="2451404at2"/>
<sequence length="221" mass="24301">MDYKEKKNIMKKEMPEVLRGIDAEIAEAKKKGDVRGMKKLQKLRSQMLQTSGFNFNRLVFDLATLELPALSVDTEGLPPVKVIRNQAFLICCDEPVVGTDTGAYGKPMYDPCGGCGSSYTDGSPTVAGFINWYLKVCLDTTFRFFFEPCVGDERLPFTVTGTTCVNQELCPGANGAQVCPDPEDLCDVISIAILINLNEVDNKAIATYLIVHILPDCEEAN</sequence>